<dbReference type="Proteomes" id="UP000095743">
    <property type="component" value="Chromosome"/>
</dbReference>
<dbReference type="KEGG" id="gfe:Gferi_01120"/>
<accession>A0A1D8GBP7</accession>
<protein>
    <submittedName>
        <fullName evidence="1">Uncharacterized protein</fullName>
    </submittedName>
</protein>
<sequence length="68" mass="7813">MKKGKNGIELKDIAEFLNLSRRFMRELDLLRATDIPPQYIKLTKDAAIKVGEKAYLYASGEHHARAMH</sequence>
<gene>
    <name evidence="1" type="ORF">Gferi_01120</name>
</gene>
<evidence type="ECO:0000313" key="2">
    <source>
        <dbReference type="Proteomes" id="UP000095743"/>
    </source>
</evidence>
<dbReference type="EMBL" id="CP017269">
    <property type="protein sequence ID" value="AOT68310.1"/>
    <property type="molecule type" value="Genomic_DNA"/>
</dbReference>
<proteinExistence type="predicted"/>
<dbReference type="STRING" id="1424294.Gferi_01120"/>
<evidence type="ECO:0000313" key="1">
    <source>
        <dbReference type="EMBL" id="AOT68310.1"/>
    </source>
</evidence>
<dbReference type="RefSeq" id="WP_069973863.1">
    <property type="nucleotide sequence ID" value="NZ_CP017269.1"/>
</dbReference>
<name>A0A1D8GBP7_9FIRM</name>
<dbReference type="AlphaFoldDB" id="A0A1D8GBP7"/>
<reference evidence="1 2" key="1">
    <citation type="submission" date="2016-09" db="EMBL/GenBank/DDBJ databases">
        <title>Genomic analysis reveals versatility of anaerobic energy metabolism of Geosporobacter ferrireducens IRF9 of phylum Firmicutes.</title>
        <authorList>
            <person name="Kim S.-J."/>
        </authorList>
    </citation>
    <scope>NUCLEOTIDE SEQUENCE [LARGE SCALE GENOMIC DNA]</scope>
    <source>
        <strain evidence="1 2">IRF9</strain>
    </source>
</reference>
<organism evidence="1 2">
    <name type="scientific">Geosporobacter ferrireducens</name>
    <dbReference type="NCBI Taxonomy" id="1424294"/>
    <lineage>
        <taxon>Bacteria</taxon>
        <taxon>Bacillati</taxon>
        <taxon>Bacillota</taxon>
        <taxon>Clostridia</taxon>
        <taxon>Peptostreptococcales</taxon>
        <taxon>Thermotaleaceae</taxon>
        <taxon>Geosporobacter</taxon>
    </lineage>
</organism>
<keyword evidence="2" id="KW-1185">Reference proteome</keyword>